<accession>A0A2P2PQK6</accession>
<name>A0A2P2PQK6_RHIMU</name>
<organism evidence="1">
    <name type="scientific">Rhizophora mucronata</name>
    <name type="common">Asiatic mangrove</name>
    <dbReference type="NCBI Taxonomy" id="61149"/>
    <lineage>
        <taxon>Eukaryota</taxon>
        <taxon>Viridiplantae</taxon>
        <taxon>Streptophyta</taxon>
        <taxon>Embryophyta</taxon>
        <taxon>Tracheophyta</taxon>
        <taxon>Spermatophyta</taxon>
        <taxon>Magnoliopsida</taxon>
        <taxon>eudicotyledons</taxon>
        <taxon>Gunneridae</taxon>
        <taxon>Pentapetalae</taxon>
        <taxon>rosids</taxon>
        <taxon>fabids</taxon>
        <taxon>Malpighiales</taxon>
        <taxon>Rhizophoraceae</taxon>
        <taxon>Rhizophora</taxon>
    </lineage>
</organism>
<dbReference type="EMBL" id="GGEC01076542">
    <property type="protein sequence ID" value="MBX57026.1"/>
    <property type="molecule type" value="Transcribed_RNA"/>
</dbReference>
<evidence type="ECO:0000313" key="1">
    <source>
        <dbReference type="EMBL" id="MBX57026.1"/>
    </source>
</evidence>
<proteinExistence type="predicted"/>
<reference evidence="1" key="1">
    <citation type="submission" date="2018-02" db="EMBL/GenBank/DDBJ databases">
        <title>Rhizophora mucronata_Transcriptome.</title>
        <authorList>
            <person name="Meera S.P."/>
            <person name="Sreeshan A."/>
            <person name="Augustine A."/>
        </authorList>
    </citation>
    <scope>NUCLEOTIDE SEQUENCE</scope>
    <source>
        <tissue evidence="1">Leaf</tissue>
    </source>
</reference>
<protein>
    <submittedName>
        <fullName evidence="1">Uncharacterized protein</fullName>
    </submittedName>
</protein>
<sequence>MQGFLSTWHARKYA</sequence>